<keyword evidence="4 7" id="KW-1133">Transmembrane helix</keyword>
<protein>
    <submittedName>
        <fullName evidence="9">Major facilitator superfamily domain-containing protein</fullName>
    </submittedName>
</protein>
<comment type="subcellular location">
    <subcellularLocation>
        <location evidence="1">Membrane</location>
        <topology evidence="1">Multi-pass membrane protein</topology>
    </subcellularLocation>
</comment>
<organism evidence="9 10">
    <name type="scientific">Mycena maculata</name>
    <dbReference type="NCBI Taxonomy" id="230809"/>
    <lineage>
        <taxon>Eukaryota</taxon>
        <taxon>Fungi</taxon>
        <taxon>Dikarya</taxon>
        <taxon>Basidiomycota</taxon>
        <taxon>Agaricomycotina</taxon>
        <taxon>Agaricomycetes</taxon>
        <taxon>Agaricomycetidae</taxon>
        <taxon>Agaricales</taxon>
        <taxon>Marasmiineae</taxon>
        <taxon>Mycenaceae</taxon>
        <taxon>Mycena</taxon>
    </lineage>
</organism>
<comment type="caution">
    <text evidence="9">The sequence shown here is derived from an EMBL/GenBank/DDBJ whole genome shotgun (WGS) entry which is preliminary data.</text>
</comment>
<evidence type="ECO:0000256" key="7">
    <source>
        <dbReference type="SAM" id="Phobius"/>
    </source>
</evidence>
<dbReference type="AlphaFoldDB" id="A0AAD7IXU0"/>
<dbReference type="Gene3D" id="1.20.1250.20">
    <property type="entry name" value="MFS general substrate transporter like domains"/>
    <property type="match status" value="1"/>
</dbReference>
<keyword evidence="10" id="KW-1185">Reference proteome</keyword>
<feature type="transmembrane region" description="Helical" evidence="7">
    <location>
        <begin position="486"/>
        <end position="509"/>
    </location>
</feature>
<evidence type="ECO:0000256" key="4">
    <source>
        <dbReference type="ARBA" id="ARBA00022989"/>
    </source>
</evidence>
<dbReference type="CDD" id="cd17323">
    <property type="entry name" value="MFS_Tpo1_MDR_like"/>
    <property type="match status" value="1"/>
</dbReference>
<accession>A0AAD7IXU0</accession>
<comment type="similarity">
    <text evidence="2">Belongs to the major facilitator superfamily.</text>
</comment>
<feature type="transmembrane region" description="Helical" evidence="7">
    <location>
        <begin position="172"/>
        <end position="194"/>
    </location>
</feature>
<dbReference type="PANTHER" id="PTHR23502">
    <property type="entry name" value="MAJOR FACILITATOR SUPERFAMILY"/>
    <property type="match status" value="1"/>
</dbReference>
<dbReference type="SUPFAM" id="SSF103473">
    <property type="entry name" value="MFS general substrate transporter"/>
    <property type="match status" value="1"/>
</dbReference>
<sequence length="523" mass="57084">MAHDLARSLTSKSNRVATEDGNNQDVDPEKAVGTGAEAQESEKDPNQNGNVEDTDPFLVQWEEGDKQNPRNWSMRRKWCLVAFLSWITFLTPLASSIFAPGVPDVQAEFNDYDTVTATFVVSVFVLGFAFGPLVIAPMSEIYGRNPVYHTCNVLFVLFTIGCATSTDMGMLIAFRFTSGFAGVAIVTCGAGSIADMMPAEWRGRAISIWSMGPMLGPTIGPVVAGFVIKALGWRWSFWIVVIASGVTTLAAFFVLRETYSPVILRQKAAKLRKETGDERWHYTTERAVGETRTPKQIFLMSLIRPLRMLFLQPIVTVCAIYIATLYGLMYILFTTFTFVYEGQYGFGSVGAGLSFISSGIGMLTGLAIVGNLSDRLYHRALAADRARSETRLHWVMVGPGSILVPVGLFIYGWTAYYKVHWIAPMIGSAVMSVGTIIITMCVQTYLVDSFPTNAASVSAANTVLRSILGALLPLCGLNLYDAIGLGWGNSLLGFIALALAPVPVCLGLFGERLRTNPKYAIQL</sequence>
<dbReference type="Proteomes" id="UP001215280">
    <property type="component" value="Unassembled WGS sequence"/>
</dbReference>
<dbReference type="EMBL" id="JARJLG010000073">
    <property type="protein sequence ID" value="KAJ7752804.1"/>
    <property type="molecule type" value="Genomic_DNA"/>
</dbReference>
<evidence type="ECO:0000259" key="8">
    <source>
        <dbReference type="PROSITE" id="PS50850"/>
    </source>
</evidence>
<feature type="transmembrane region" description="Helical" evidence="7">
    <location>
        <begin position="114"/>
        <end position="135"/>
    </location>
</feature>
<feature type="compositionally biased region" description="Polar residues" evidence="6">
    <location>
        <begin position="8"/>
        <end position="25"/>
    </location>
</feature>
<dbReference type="PANTHER" id="PTHR23502:SF68">
    <property type="entry name" value="MULTIDRUG TRANSPORTER, PUTATIVE (AFU_ORTHOLOGUE AFUA_3G01120)-RELATED"/>
    <property type="match status" value="1"/>
</dbReference>
<evidence type="ECO:0000313" key="10">
    <source>
        <dbReference type="Proteomes" id="UP001215280"/>
    </source>
</evidence>
<feature type="transmembrane region" description="Helical" evidence="7">
    <location>
        <begin position="235"/>
        <end position="255"/>
    </location>
</feature>
<dbReference type="InterPro" id="IPR036259">
    <property type="entry name" value="MFS_trans_sf"/>
</dbReference>
<feature type="transmembrane region" description="Helical" evidence="7">
    <location>
        <begin position="309"/>
        <end position="333"/>
    </location>
</feature>
<feature type="transmembrane region" description="Helical" evidence="7">
    <location>
        <begin position="78"/>
        <end position="102"/>
    </location>
</feature>
<name>A0AAD7IXU0_9AGAR</name>
<evidence type="ECO:0000256" key="1">
    <source>
        <dbReference type="ARBA" id="ARBA00004141"/>
    </source>
</evidence>
<dbReference type="InterPro" id="IPR011701">
    <property type="entry name" value="MFS"/>
</dbReference>
<reference evidence="9" key="1">
    <citation type="submission" date="2023-03" db="EMBL/GenBank/DDBJ databases">
        <title>Massive genome expansion in bonnet fungi (Mycena s.s.) driven by repeated elements and novel gene families across ecological guilds.</title>
        <authorList>
            <consortium name="Lawrence Berkeley National Laboratory"/>
            <person name="Harder C.B."/>
            <person name="Miyauchi S."/>
            <person name="Viragh M."/>
            <person name="Kuo A."/>
            <person name="Thoen E."/>
            <person name="Andreopoulos B."/>
            <person name="Lu D."/>
            <person name="Skrede I."/>
            <person name="Drula E."/>
            <person name="Henrissat B."/>
            <person name="Morin E."/>
            <person name="Kohler A."/>
            <person name="Barry K."/>
            <person name="LaButti K."/>
            <person name="Morin E."/>
            <person name="Salamov A."/>
            <person name="Lipzen A."/>
            <person name="Mereny Z."/>
            <person name="Hegedus B."/>
            <person name="Baldrian P."/>
            <person name="Stursova M."/>
            <person name="Weitz H."/>
            <person name="Taylor A."/>
            <person name="Grigoriev I.V."/>
            <person name="Nagy L.G."/>
            <person name="Martin F."/>
            <person name="Kauserud H."/>
        </authorList>
    </citation>
    <scope>NUCLEOTIDE SEQUENCE</scope>
    <source>
        <strain evidence="9">CBHHK188m</strain>
    </source>
</reference>
<dbReference type="GO" id="GO:0022857">
    <property type="term" value="F:transmembrane transporter activity"/>
    <property type="evidence" value="ECO:0007669"/>
    <property type="project" value="InterPro"/>
</dbReference>
<dbReference type="Pfam" id="PF07690">
    <property type="entry name" value="MFS_1"/>
    <property type="match status" value="1"/>
</dbReference>
<evidence type="ECO:0000256" key="5">
    <source>
        <dbReference type="ARBA" id="ARBA00023136"/>
    </source>
</evidence>
<evidence type="ECO:0000256" key="6">
    <source>
        <dbReference type="SAM" id="MobiDB-lite"/>
    </source>
</evidence>
<feature type="domain" description="Major facilitator superfamily (MFS) profile" evidence="8">
    <location>
        <begin position="80"/>
        <end position="513"/>
    </location>
</feature>
<feature type="transmembrane region" description="Helical" evidence="7">
    <location>
        <begin position="353"/>
        <end position="372"/>
    </location>
</feature>
<feature type="transmembrane region" description="Helical" evidence="7">
    <location>
        <begin position="392"/>
        <end position="413"/>
    </location>
</feature>
<keyword evidence="5 7" id="KW-0472">Membrane</keyword>
<evidence type="ECO:0000313" key="9">
    <source>
        <dbReference type="EMBL" id="KAJ7752804.1"/>
    </source>
</evidence>
<evidence type="ECO:0000256" key="3">
    <source>
        <dbReference type="ARBA" id="ARBA00022692"/>
    </source>
</evidence>
<dbReference type="GO" id="GO:0016020">
    <property type="term" value="C:membrane"/>
    <property type="evidence" value="ECO:0007669"/>
    <property type="project" value="UniProtKB-SubCell"/>
</dbReference>
<dbReference type="PROSITE" id="PS50850">
    <property type="entry name" value="MFS"/>
    <property type="match status" value="1"/>
</dbReference>
<feature type="transmembrane region" description="Helical" evidence="7">
    <location>
        <begin position="147"/>
        <end position="166"/>
    </location>
</feature>
<evidence type="ECO:0000256" key="2">
    <source>
        <dbReference type="ARBA" id="ARBA00008335"/>
    </source>
</evidence>
<feature type="transmembrane region" description="Helical" evidence="7">
    <location>
        <begin position="463"/>
        <end position="480"/>
    </location>
</feature>
<feature type="transmembrane region" description="Helical" evidence="7">
    <location>
        <begin position="206"/>
        <end position="229"/>
    </location>
</feature>
<feature type="transmembrane region" description="Helical" evidence="7">
    <location>
        <begin position="419"/>
        <end position="442"/>
    </location>
</feature>
<dbReference type="FunFam" id="1.20.1250.20:FF:000011">
    <property type="entry name" value="MFS multidrug transporter, putative"/>
    <property type="match status" value="1"/>
</dbReference>
<dbReference type="InterPro" id="IPR020846">
    <property type="entry name" value="MFS_dom"/>
</dbReference>
<proteinExistence type="inferred from homology"/>
<feature type="region of interest" description="Disordered" evidence="6">
    <location>
        <begin position="1"/>
        <end position="56"/>
    </location>
</feature>
<keyword evidence="3 7" id="KW-0812">Transmembrane</keyword>
<gene>
    <name evidence="9" type="ORF">DFH07DRAFT_744806</name>
</gene>